<keyword evidence="1" id="KW-1133">Transmembrane helix</keyword>
<keyword evidence="1" id="KW-0472">Membrane</keyword>
<evidence type="ECO:0000256" key="1">
    <source>
        <dbReference type="SAM" id="Phobius"/>
    </source>
</evidence>
<name>A0ABN3MG15_9MICO</name>
<organism evidence="2 3">
    <name type="scientific">Terrabacter carboxydivorans</name>
    <dbReference type="NCBI Taxonomy" id="619730"/>
    <lineage>
        <taxon>Bacteria</taxon>
        <taxon>Bacillati</taxon>
        <taxon>Actinomycetota</taxon>
        <taxon>Actinomycetes</taxon>
        <taxon>Micrococcales</taxon>
        <taxon>Intrasporangiaceae</taxon>
        <taxon>Terrabacter</taxon>
    </lineage>
</organism>
<comment type="caution">
    <text evidence="2">The sequence shown here is derived from an EMBL/GenBank/DDBJ whole genome shotgun (WGS) entry which is preliminary data.</text>
</comment>
<keyword evidence="1" id="KW-0812">Transmembrane</keyword>
<evidence type="ECO:0000313" key="2">
    <source>
        <dbReference type="EMBL" id="GAA2501307.1"/>
    </source>
</evidence>
<sequence>MASGWSDEYEDQTGGAARLALSVPDGVYLVVLPLSVLAAIPAAAKPDGLGALWLAAASVGFAAFSAAGLAFKARPRRLVKTWRDLAWDKEIAALPGFEYTSGASGAWLVRASTHRKGAYPSVRLLTRESKSEPWDASTFVDTKISPAGDVVVTIGVARTSECDGYELMLVIA</sequence>
<dbReference type="RefSeq" id="WP_344257288.1">
    <property type="nucleotide sequence ID" value="NZ_BAAARE010000033.1"/>
</dbReference>
<dbReference type="EMBL" id="BAAARE010000033">
    <property type="protein sequence ID" value="GAA2501307.1"/>
    <property type="molecule type" value="Genomic_DNA"/>
</dbReference>
<feature type="transmembrane region" description="Helical" evidence="1">
    <location>
        <begin position="50"/>
        <end position="71"/>
    </location>
</feature>
<keyword evidence="3" id="KW-1185">Reference proteome</keyword>
<dbReference type="Proteomes" id="UP001500730">
    <property type="component" value="Unassembled WGS sequence"/>
</dbReference>
<accession>A0ABN3MG15</accession>
<gene>
    <name evidence="2" type="ORF">GCM10009858_44420</name>
</gene>
<evidence type="ECO:0000313" key="3">
    <source>
        <dbReference type="Proteomes" id="UP001500730"/>
    </source>
</evidence>
<reference evidence="2 3" key="1">
    <citation type="journal article" date="2019" name="Int. J. Syst. Evol. Microbiol.">
        <title>The Global Catalogue of Microorganisms (GCM) 10K type strain sequencing project: providing services to taxonomists for standard genome sequencing and annotation.</title>
        <authorList>
            <consortium name="The Broad Institute Genomics Platform"/>
            <consortium name="The Broad Institute Genome Sequencing Center for Infectious Disease"/>
            <person name="Wu L."/>
            <person name="Ma J."/>
        </authorList>
    </citation>
    <scope>NUCLEOTIDE SEQUENCE [LARGE SCALE GENOMIC DNA]</scope>
    <source>
        <strain evidence="2 3">JCM 16259</strain>
    </source>
</reference>
<feature type="transmembrane region" description="Helical" evidence="1">
    <location>
        <begin position="26"/>
        <end position="44"/>
    </location>
</feature>
<protein>
    <submittedName>
        <fullName evidence="2">Uncharacterized protein</fullName>
    </submittedName>
</protein>
<proteinExistence type="predicted"/>